<protein>
    <recommendedName>
        <fullName evidence="4">Organic solvents resistance ABC transporter permease</fullName>
    </recommendedName>
</protein>
<evidence type="ECO:0008006" key="4">
    <source>
        <dbReference type="Google" id="ProtNLM"/>
    </source>
</evidence>
<organism evidence="2 3">
    <name type="scientific">Bifidobacterium avesanii</name>
    <dbReference type="NCBI Taxonomy" id="1798157"/>
    <lineage>
        <taxon>Bacteria</taxon>
        <taxon>Bacillati</taxon>
        <taxon>Actinomycetota</taxon>
        <taxon>Actinomycetes</taxon>
        <taxon>Bifidobacteriales</taxon>
        <taxon>Bifidobacteriaceae</taxon>
        <taxon>Bifidobacterium</taxon>
    </lineage>
</organism>
<keyword evidence="1" id="KW-0472">Membrane</keyword>
<keyword evidence="1" id="KW-1133">Transmembrane helix</keyword>
<name>A0A7K3TGY4_9BIFI</name>
<comment type="caution">
    <text evidence="2">The sequence shown here is derived from an EMBL/GenBank/DDBJ whole genome shotgun (WGS) entry which is preliminary data.</text>
</comment>
<evidence type="ECO:0000313" key="2">
    <source>
        <dbReference type="EMBL" id="NEG78351.1"/>
    </source>
</evidence>
<dbReference type="OrthoDB" id="3240451at2"/>
<reference evidence="2 3" key="1">
    <citation type="submission" date="2019-10" db="EMBL/GenBank/DDBJ databases">
        <title>Bifidobacterium from non-human primates.</title>
        <authorList>
            <person name="Modesto M."/>
        </authorList>
    </citation>
    <scope>NUCLEOTIDE SEQUENCE [LARGE SCALE GENOMIC DNA]</scope>
    <source>
        <strain evidence="2 3">TREC</strain>
    </source>
</reference>
<keyword evidence="3" id="KW-1185">Reference proteome</keyword>
<accession>A0A7K3TGY4</accession>
<dbReference type="Proteomes" id="UP000469763">
    <property type="component" value="Unassembled WGS sequence"/>
</dbReference>
<dbReference type="AlphaFoldDB" id="A0A7K3TGY4"/>
<keyword evidence="1" id="KW-0812">Transmembrane</keyword>
<dbReference type="Pfam" id="PF18986">
    <property type="entry name" value="DUF5719"/>
    <property type="match status" value="1"/>
</dbReference>
<gene>
    <name evidence="2" type="ORF">GFD22_05090</name>
</gene>
<dbReference type="EMBL" id="WHZY01000006">
    <property type="protein sequence ID" value="NEG78351.1"/>
    <property type="molecule type" value="Genomic_DNA"/>
</dbReference>
<sequence>MSGKRGITSTTHRKTGWTVGKAVTGLVTLVAMVALLIGMIVVRPLPGFVLGGSRDTSAVGQTVSQRVGVNYCPARMTLSDNAQYGDSAFQTSEGDIASSSRYVAFGSVYSSRIASMTGEDKGELEDKDPTDASAVRTLAGNADDGSILQTTRLLSAADGTGVSSATVSWASSGDLRGLAATSCVDAGLSHEFLVPATQTGWSERLVVSNATAKATTVNVQVWGTSASGRMSLNLSGTLSVSANAETVFDLSAAAPGQDALYVTVTSKETPVSAVVRATAMNGLTPQGNDYVLDSPDAAQRIAIAGVQGAQGVKVLLLAQEGTSVDLSWITANGLASAQTVSLEGGRAQVADLGAPPADAIGVGVTADAGVTASAVLTRSGDGGQADFAVVAGGSPAASSAVAVPEQVDATVNVTNATRDAASATVSAYDADGKLLGERKIDLTANGAASFAASELGQGVAALRMDDPSSAASWNVTLSRGDLNDKHVGAVAVIEPRALTPLRAQVYAHPTLGVVG</sequence>
<feature type="transmembrane region" description="Helical" evidence="1">
    <location>
        <begin position="21"/>
        <end position="42"/>
    </location>
</feature>
<evidence type="ECO:0000256" key="1">
    <source>
        <dbReference type="SAM" id="Phobius"/>
    </source>
</evidence>
<evidence type="ECO:0000313" key="3">
    <source>
        <dbReference type="Proteomes" id="UP000469763"/>
    </source>
</evidence>
<proteinExistence type="predicted"/>
<dbReference type="RefSeq" id="WP_152350058.1">
    <property type="nucleotide sequence ID" value="NZ_WBSN01000005.1"/>
</dbReference>
<dbReference type="InterPro" id="IPR043777">
    <property type="entry name" value="DUF5719"/>
</dbReference>